<dbReference type="Pfam" id="PF02470">
    <property type="entry name" value="MlaD"/>
    <property type="match status" value="1"/>
</dbReference>
<dbReference type="EMBL" id="ASSJ01000070">
    <property type="protein sequence ID" value="ERN40767.1"/>
    <property type="molecule type" value="Genomic_DNA"/>
</dbReference>
<dbReference type="PANTHER" id="PTHR34675:SF1">
    <property type="entry name" value="PROTEIN TRIGALACTOSYLDIACYLGLYCEROL 2, CHLOROPLASTIC"/>
    <property type="match status" value="1"/>
</dbReference>
<gene>
    <name evidence="4" type="ORF">KR51_00027560</name>
</gene>
<organism evidence="4 5">
    <name type="scientific">Rubidibacter lacunae KORDI 51-2</name>
    <dbReference type="NCBI Taxonomy" id="582515"/>
    <lineage>
        <taxon>Bacteria</taxon>
        <taxon>Bacillati</taxon>
        <taxon>Cyanobacteriota</taxon>
        <taxon>Cyanophyceae</taxon>
        <taxon>Oscillatoriophycideae</taxon>
        <taxon>Chroococcales</taxon>
        <taxon>Aphanothecaceae</taxon>
        <taxon>Rubidibacter</taxon>
    </lineage>
</organism>
<name>U5DIK0_9CHRO</name>
<dbReference type="PATRIC" id="fig|582515.4.peg.3096"/>
<feature type="transmembrane region" description="Helical" evidence="2">
    <location>
        <begin position="9"/>
        <end position="29"/>
    </location>
</feature>
<dbReference type="OrthoDB" id="460587at2"/>
<sequence length="418" mass="44838">MRARTLREGAVGLTMLIGLIAIGGLVVWVRGTRFGVLRYNFTVEFDNANQLVVGAPVYYRGVSVGRIDSIEPQSGTVDVEVIVTSKSLRIPSDVLIQANQSGLIGETSVNIIPQAGLSEALSADATDPLAKDCDSTLVVCDGDRVQGEVGVSIVTLILTAEEALREVAVDTRTVATQISELSSELIELSEKVQGELERAVDAVEGTTGEMTELVQQVGELVENTNGLVADNRDDISRALANLADTSEQVNAAVASVAPTIERFGNELSESDVAQIAEDLEILVSNAREASENIRDVSRTLNDPENVVLLQQTLDSARATFANAQKITADLDELTGSPEFRDNLRRLVEGLSDLVSSAGDLEQHVETARFLGEAEAIARELERLQLELVARDPAVESAADRDSDSTIDPAIDRSERSEQ</sequence>
<accession>U5DIK0</accession>
<reference evidence="4 5" key="1">
    <citation type="submission" date="2013-05" db="EMBL/GenBank/DDBJ databases">
        <title>Draft genome sequence of Rubidibacter lacunae KORDI 51-2.</title>
        <authorList>
            <person name="Choi D.H."/>
            <person name="Noh J.H."/>
            <person name="Kwon K.-K."/>
            <person name="Lee J.-H."/>
            <person name="Ryu J.-Y."/>
        </authorList>
    </citation>
    <scope>NUCLEOTIDE SEQUENCE [LARGE SCALE GENOMIC DNA]</scope>
    <source>
        <strain evidence="4 5">KORDI 51-2</strain>
    </source>
</reference>
<feature type="region of interest" description="Disordered" evidence="1">
    <location>
        <begin position="392"/>
        <end position="418"/>
    </location>
</feature>
<dbReference type="eggNOG" id="COG1463">
    <property type="taxonomic scope" value="Bacteria"/>
</dbReference>
<dbReference type="Gene3D" id="1.10.287.950">
    <property type="entry name" value="Methyl-accepting chemotaxis protein"/>
    <property type="match status" value="1"/>
</dbReference>
<dbReference type="STRING" id="582515.KR51_00027560"/>
<evidence type="ECO:0000313" key="5">
    <source>
        <dbReference type="Proteomes" id="UP000016960"/>
    </source>
</evidence>
<dbReference type="SUPFAM" id="SSF58104">
    <property type="entry name" value="Methyl-accepting chemotaxis protein (MCP) signaling domain"/>
    <property type="match status" value="1"/>
</dbReference>
<dbReference type="InterPro" id="IPR003399">
    <property type="entry name" value="Mce/MlaD"/>
</dbReference>
<keyword evidence="2" id="KW-1133">Transmembrane helix</keyword>
<dbReference type="InterPro" id="IPR039342">
    <property type="entry name" value="TGD2-like"/>
</dbReference>
<evidence type="ECO:0000256" key="2">
    <source>
        <dbReference type="SAM" id="Phobius"/>
    </source>
</evidence>
<evidence type="ECO:0000256" key="1">
    <source>
        <dbReference type="SAM" id="MobiDB-lite"/>
    </source>
</evidence>
<proteinExistence type="predicted"/>
<keyword evidence="2" id="KW-0472">Membrane</keyword>
<dbReference type="PANTHER" id="PTHR34675">
    <property type="entry name" value="PROTEIN TRIGALACTOSYLDIACYLGLYCEROL 2, CHLOROPLASTIC"/>
    <property type="match status" value="1"/>
</dbReference>
<dbReference type="AlphaFoldDB" id="U5DIK0"/>
<comment type="caution">
    <text evidence="4">The sequence shown here is derived from an EMBL/GenBank/DDBJ whole genome shotgun (WGS) entry which is preliminary data.</text>
</comment>
<keyword evidence="5" id="KW-1185">Reference proteome</keyword>
<dbReference type="RefSeq" id="WP_022608232.1">
    <property type="nucleotide sequence ID" value="NZ_ASSJ01000070.1"/>
</dbReference>
<dbReference type="Proteomes" id="UP000016960">
    <property type="component" value="Unassembled WGS sequence"/>
</dbReference>
<evidence type="ECO:0000313" key="4">
    <source>
        <dbReference type="EMBL" id="ERN40767.1"/>
    </source>
</evidence>
<feature type="domain" description="Mce/MlaD" evidence="3">
    <location>
        <begin position="39"/>
        <end position="113"/>
    </location>
</feature>
<protein>
    <submittedName>
        <fullName evidence="4">ABC-type transport system periplasmic component</fullName>
    </submittedName>
</protein>
<dbReference type="InParanoid" id="U5DIK0"/>
<keyword evidence="2" id="KW-0812">Transmembrane</keyword>
<evidence type="ECO:0000259" key="3">
    <source>
        <dbReference type="Pfam" id="PF02470"/>
    </source>
</evidence>